<dbReference type="RefSeq" id="WP_025058420.1">
    <property type="nucleotide sequence ID" value="NZ_JAMC01000012.1"/>
</dbReference>
<reference evidence="5 6" key="1">
    <citation type="submission" date="2014-01" db="EMBL/GenBank/DDBJ databases">
        <title>Sulfitobacter donghicola JCM 14565 Genome Sequencing.</title>
        <authorList>
            <person name="Lai Q."/>
            <person name="Hong Z."/>
        </authorList>
    </citation>
    <scope>NUCLEOTIDE SEQUENCE [LARGE SCALE GENOMIC DNA]</scope>
    <source>
        <strain evidence="5 6">JCM 14565</strain>
    </source>
</reference>
<keyword evidence="3" id="KW-0804">Transcription</keyword>
<dbReference type="GO" id="GO:0003677">
    <property type="term" value="F:DNA binding"/>
    <property type="evidence" value="ECO:0007669"/>
    <property type="project" value="UniProtKB-KW"/>
</dbReference>
<dbReference type="InterPro" id="IPR000524">
    <property type="entry name" value="Tscrpt_reg_HTH_GntR"/>
</dbReference>
<dbReference type="Proteomes" id="UP000027734">
    <property type="component" value="Unassembled WGS sequence"/>
</dbReference>
<evidence type="ECO:0000256" key="2">
    <source>
        <dbReference type="ARBA" id="ARBA00023125"/>
    </source>
</evidence>
<dbReference type="AlphaFoldDB" id="A0A073IE95"/>
<proteinExistence type="predicted"/>
<dbReference type="STRING" id="1300350.Z948_971"/>
<evidence type="ECO:0000256" key="1">
    <source>
        <dbReference type="ARBA" id="ARBA00023015"/>
    </source>
</evidence>
<dbReference type="Pfam" id="PF07702">
    <property type="entry name" value="UTRA"/>
    <property type="match status" value="1"/>
</dbReference>
<dbReference type="InterPro" id="IPR012702">
    <property type="entry name" value="CP_lyase_PhnF"/>
</dbReference>
<evidence type="ECO:0000259" key="4">
    <source>
        <dbReference type="PROSITE" id="PS50949"/>
    </source>
</evidence>
<protein>
    <submittedName>
        <fullName evidence="5">GntR family transcriptional regulator</fullName>
    </submittedName>
</protein>
<comment type="caution">
    <text evidence="5">The sequence shown here is derived from an EMBL/GenBank/DDBJ whole genome shotgun (WGS) entry which is preliminary data.</text>
</comment>
<dbReference type="InterPro" id="IPR028978">
    <property type="entry name" value="Chorismate_lyase_/UTRA_dom_sf"/>
</dbReference>
<dbReference type="PANTHER" id="PTHR44846:SF1">
    <property type="entry name" value="MANNOSYL-D-GLYCERATE TRANSPORT_METABOLISM SYSTEM REPRESSOR MNGR-RELATED"/>
    <property type="match status" value="1"/>
</dbReference>
<keyword evidence="6" id="KW-1185">Reference proteome</keyword>
<feature type="domain" description="HTH gntR-type" evidence="4">
    <location>
        <begin position="5"/>
        <end position="73"/>
    </location>
</feature>
<organism evidence="5 6">
    <name type="scientific">Sulfitobacter donghicola DSW-25 = KCTC 12864 = JCM 14565</name>
    <dbReference type="NCBI Taxonomy" id="1300350"/>
    <lineage>
        <taxon>Bacteria</taxon>
        <taxon>Pseudomonadati</taxon>
        <taxon>Pseudomonadota</taxon>
        <taxon>Alphaproteobacteria</taxon>
        <taxon>Rhodobacterales</taxon>
        <taxon>Roseobacteraceae</taxon>
        <taxon>Sulfitobacter</taxon>
    </lineage>
</organism>
<dbReference type="InterPro" id="IPR036388">
    <property type="entry name" value="WH-like_DNA-bd_sf"/>
</dbReference>
<dbReference type="OrthoDB" id="9800645at2"/>
<gene>
    <name evidence="5" type="ORF">DSW25_04530</name>
</gene>
<accession>A0A073IE95</accession>
<dbReference type="EMBL" id="JAMC01000012">
    <property type="protein sequence ID" value="KEJ87890.1"/>
    <property type="molecule type" value="Genomic_DNA"/>
</dbReference>
<sequence>MTNRTPVWKAIATEIRGEIANGIYREGDKLPTEAVLAARFGVNRHTVRHAMSALADEGLVISRRGAGVFVASTPTDYPIGRRVRFHQNLRAAGRTPAKKVLLLDTRAALEAEHEALHLSEGALVHVYEGLSLAEGRPIALFRSVFPADRFPDLLNHIKEETSVTSALALSGLSDYTRTSTRVNAKLASATQALHLQISEHAPLLRTISINADRDGIPIEVGRTWFAGDKVTLTLSDA</sequence>
<dbReference type="PROSITE" id="PS50949">
    <property type="entry name" value="HTH_GNTR"/>
    <property type="match status" value="1"/>
</dbReference>
<dbReference type="Gene3D" id="1.10.10.10">
    <property type="entry name" value="Winged helix-like DNA-binding domain superfamily/Winged helix DNA-binding domain"/>
    <property type="match status" value="1"/>
</dbReference>
<dbReference type="SMART" id="SM00866">
    <property type="entry name" value="UTRA"/>
    <property type="match status" value="1"/>
</dbReference>
<keyword evidence="2" id="KW-0238">DNA-binding</keyword>
<dbReference type="Pfam" id="PF00392">
    <property type="entry name" value="GntR"/>
    <property type="match status" value="1"/>
</dbReference>
<dbReference type="CDD" id="cd07377">
    <property type="entry name" value="WHTH_GntR"/>
    <property type="match status" value="1"/>
</dbReference>
<dbReference type="InterPro" id="IPR036390">
    <property type="entry name" value="WH_DNA-bd_sf"/>
</dbReference>
<name>A0A073IE95_9RHOB</name>
<dbReference type="SUPFAM" id="SSF46785">
    <property type="entry name" value="Winged helix' DNA-binding domain"/>
    <property type="match status" value="1"/>
</dbReference>
<evidence type="ECO:0000313" key="6">
    <source>
        <dbReference type="Proteomes" id="UP000027734"/>
    </source>
</evidence>
<dbReference type="NCBIfam" id="TIGR02325">
    <property type="entry name" value="C_P_lyase_phnF"/>
    <property type="match status" value="1"/>
</dbReference>
<dbReference type="InterPro" id="IPR011663">
    <property type="entry name" value="UTRA"/>
</dbReference>
<dbReference type="eggNOG" id="COG2188">
    <property type="taxonomic scope" value="Bacteria"/>
</dbReference>
<dbReference type="SUPFAM" id="SSF64288">
    <property type="entry name" value="Chorismate lyase-like"/>
    <property type="match status" value="1"/>
</dbReference>
<dbReference type="GO" id="GO:0003700">
    <property type="term" value="F:DNA-binding transcription factor activity"/>
    <property type="evidence" value="ECO:0007669"/>
    <property type="project" value="InterPro"/>
</dbReference>
<dbReference type="PRINTS" id="PR00035">
    <property type="entry name" value="HTHGNTR"/>
</dbReference>
<dbReference type="GO" id="GO:0045892">
    <property type="term" value="P:negative regulation of DNA-templated transcription"/>
    <property type="evidence" value="ECO:0007669"/>
    <property type="project" value="TreeGrafter"/>
</dbReference>
<dbReference type="SMART" id="SM00345">
    <property type="entry name" value="HTH_GNTR"/>
    <property type="match status" value="1"/>
</dbReference>
<dbReference type="Gene3D" id="3.40.1410.10">
    <property type="entry name" value="Chorismate lyase-like"/>
    <property type="match status" value="1"/>
</dbReference>
<keyword evidence="1" id="KW-0805">Transcription regulation</keyword>
<evidence type="ECO:0000256" key="3">
    <source>
        <dbReference type="ARBA" id="ARBA00023163"/>
    </source>
</evidence>
<dbReference type="PANTHER" id="PTHR44846">
    <property type="entry name" value="MANNOSYL-D-GLYCERATE TRANSPORT/METABOLISM SYSTEM REPRESSOR MNGR-RELATED"/>
    <property type="match status" value="1"/>
</dbReference>
<evidence type="ECO:0000313" key="5">
    <source>
        <dbReference type="EMBL" id="KEJ87890.1"/>
    </source>
</evidence>
<dbReference type="InterPro" id="IPR050679">
    <property type="entry name" value="Bact_HTH_transcr_reg"/>
</dbReference>